<proteinExistence type="predicted"/>
<dbReference type="GO" id="GO:0008168">
    <property type="term" value="F:methyltransferase activity"/>
    <property type="evidence" value="ECO:0007669"/>
    <property type="project" value="UniProtKB-KW"/>
</dbReference>
<gene>
    <name evidence="6" type="ORF">LCGC14_2037910</name>
</gene>
<feature type="domain" description="Methyltransferase" evidence="5">
    <location>
        <begin position="41"/>
        <end position="161"/>
    </location>
</feature>
<evidence type="ECO:0000256" key="1">
    <source>
        <dbReference type="ARBA" id="ARBA00005189"/>
    </source>
</evidence>
<evidence type="ECO:0000256" key="3">
    <source>
        <dbReference type="ARBA" id="ARBA00022679"/>
    </source>
</evidence>
<evidence type="ECO:0000256" key="4">
    <source>
        <dbReference type="ARBA" id="ARBA00025707"/>
    </source>
</evidence>
<keyword evidence="2" id="KW-0489">Methyltransferase</keyword>
<reference evidence="6" key="1">
    <citation type="journal article" date="2015" name="Nature">
        <title>Complex archaea that bridge the gap between prokaryotes and eukaryotes.</title>
        <authorList>
            <person name="Spang A."/>
            <person name="Saw J.H."/>
            <person name="Jorgensen S.L."/>
            <person name="Zaremba-Niedzwiedzka K."/>
            <person name="Martijn J."/>
            <person name="Lind A.E."/>
            <person name="van Eijk R."/>
            <person name="Schleper C."/>
            <person name="Guy L."/>
            <person name="Ettema T.J."/>
        </authorList>
    </citation>
    <scope>NUCLEOTIDE SEQUENCE</scope>
</reference>
<evidence type="ECO:0000313" key="6">
    <source>
        <dbReference type="EMBL" id="KKL77137.1"/>
    </source>
</evidence>
<dbReference type="SUPFAM" id="SSF53335">
    <property type="entry name" value="S-adenosyl-L-methionine-dependent methyltransferases"/>
    <property type="match status" value="1"/>
</dbReference>
<dbReference type="InterPro" id="IPR025714">
    <property type="entry name" value="Methyltranfer_dom"/>
</dbReference>
<dbReference type="PANTHER" id="PTHR44307">
    <property type="entry name" value="PHOSPHOETHANOLAMINE METHYLTRANSFERASE"/>
    <property type="match status" value="1"/>
</dbReference>
<dbReference type="GO" id="GO:0032259">
    <property type="term" value="P:methylation"/>
    <property type="evidence" value="ECO:0007669"/>
    <property type="project" value="UniProtKB-KW"/>
</dbReference>
<name>A0A0F9HPT7_9ZZZZ</name>
<comment type="pathway">
    <text evidence="1">Lipid metabolism.</text>
</comment>
<accession>A0A0F9HPT7</accession>
<sequence>MKRKGIFKPTIEDIIEISGIEALHPGGMALTERTGILAGLKPGMKILDVSSGRGTQSIFYAKKFGVDVVGIDISEEMVNSAKNNAIQENVENLTTFDRGDSQDLPYEDNFFDVVINECAVGIPDDSQKVLDEMVRVVKKGSSIVIHESTWRKKLTEDEKNEISERYGTTPLEYEEWVSMLKKAGVDELITEFDEWSKPEMFWKIRKDRDVKKFSKIYTRDELATLIERITEKHGEKGVMIALANQKKFTEVVLDGKLGYCLYKGIKK</sequence>
<dbReference type="Gene3D" id="3.40.50.150">
    <property type="entry name" value="Vaccinia Virus protein VP39"/>
    <property type="match status" value="1"/>
</dbReference>
<dbReference type="Pfam" id="PF13847">
    <property type="entry name" value="Methyltransf_31"/>
    <property type="match status" value="1"/>
</dbReference>
<keyword evidence="3" id="KW-0808">Transferase</keyword>
<evidence type="ECO:0000256" key="2">
    <source>
        <dbReference type="ARBA" id="ARBA00022603"/>
    </source>
</evidence>
<evidence type="ECO:0000259" key="5">
    <source>
        <dbReference type="Pfam" id="PF13847"/>
    </source>
</evidence>
<comment type="pathway">
    <text evidence="4">Phospholipid metabolism.</text>
</comment>
<dbReference type="PANTHER" id="PTHR44307:SF2">
    <property type="entry name" value="PHOSPHOETHANOLAMINE METHYLTRANSFERASE ISOFORM X1"/>
    <property type="match status" value="1"/>
</dbReference>
<dbReference type="EMBL" id="LAZR01023839">
    <property type="protein sequence ID" value="KKL77137.1"/>
    <property type="molecule type" value="Genomic_DNA"/>
</dbReference>
<dbReference type="InterPro" id="IPR029063">
    <property type="entry name" value="SAM-dependent_MTases_sf"/>
</dbReference>
<dbReference type="AlphaFoldDB" id="A0A0F9HPT7"/>
<comment type="caution">
    <text evidence="6">The sequence shown here is derived from an EMBL/GenBank/DDBJ whole genome shotgun (WGS) entry which is preliminary data.</text>
</comment>
<protein>
    <recommendedName>
        <fullName evidence="5">Methyltransferase domain-containing protein</fullName>
    </recommendedName>
</protein>
<dbReference type="CDD" id="cd02440">
    <property type="entry name" value="AdoMet_MTases"/>
    <property type="match status" value="1"/>
</dbReference>
<organism evidence="6">
    <name type="scientific">marine sediment metagenome</name>
    <dbReference type="NCBI Taxonomy" id="412755"/>
    <lineage>
        <taxon>unclassified sequences</taxon>
        <taxon>metagenomes</taxon>
        <taxon>ecological metagenomes</taxon>
    </lineage>
</organism>